<keyword evidence="3" id="KW-1185">Reference proteome</keyword>
<dbReference type="Gene3D" id="1.25.10.10">
    <property type="entry name" value="Leucine-rich Repeat Variant"/>
    <property type="match status" value="1"/>
</dbReference>
<comment type="caution">
    <text evidence="2">The sequence shown here is derived from an EMBL/GenBank/DDBJ whole genome shotgun (WGS) entry which is preliminary data.</text>
</comment>
<keyword evidence="1" id="KW-0812">Transmembrane</keyword>
<proteinExistence type="predicted"/>
<feature type="transmembrane region" description="Helical" evidence="1">
    <location>
        <begin position="21"/>
        <end position="38"/>
    </location>
</feature>
<sequence length="274" mass="30795">MLAFTTVRMMWCCHERFMPGLLCNIVAGGALGLMALLVHDRYANDTLGGVMDAAWDCMQCHRSVHVLMAKVLQVLTWFPQHDVSCLQPVSCFNGIIVCVLMQTLIKENSINKDWISIGELTDIIISILENSDSIDVKMKILITLKGAVEGHARNKEKVVESQGWRYIISCLHNDSRVIKEAVDLLYELLQDRSGWNKSFCKKLSEHPSTVNYLVTILNGPVSDSIETAEKILTELFETDEENICCAAKFGWCKALVDRMIQGSKTFFSSSSLLR</sequence>
<organism evidence="2 3">
    <name type="scientific">Pisum sativum</name>
    <name type="common">Garden pea</name>
    <name type="synonym">Lathyrus oleraceus</name>
    <dbReference type="NCBI Taxonomy" id="3888"/>
    <lineage>
        <taxon>Eukaryota</taxon>
        <taxon>Viridiplantae</taxon>
        <taxon>Streptophyta</taxon>
        <taxon>Embryophyta</taxon>
        <taxon>Tracheophyta</taxon>
        <taxon>Spermatophyta</taxon>
        <taxon>Magnoliopsida</taxon>
        <taxon>eudicotyledons</taxon>
        <taxon>Gunneridae</taxon>
        <taxon>Pentapetalae</taxon>
        <taxon>rosids</taxon>
        <taxon>fabids</taxon>
        <taxon>Fabales</taxon>
        <taxon>Fabaceae</taxon>
        <taxon>Papilionoideae</taxon>
        <taxon>50 kb inversion clade</taxon>
        <taxon>NPAAA clade</taxon>
        <taxon>Hologalegina</taxon>
        <taxon>IRL clade</taxon>
        <taxon>Fabeae</taxon>
        <taxon>Lathyrus</taxon>
    </lineage>
</organism>
<accession>A0A9D4W783</accession>
<keyword evidence="1" id="KW-1133">Transmembrane helix</keyword>
<dbReference type="InterPro" id="IPR016024">
    <property type="entry name" value="ARM-type_fold"/>
</dbReference>
<dbReference type="InterPro" id="IPR052608">
    <property type="entry name" value="U-box_domain_protein"/>
</dbReference>
<protein>
    <submittedName>
        <fullName evidence="2">Uncharacterized protein</fullName>
    </submittedName>
</protein>
<dbReference type="PANTHER" id="PTHR45958:SF15">
    <property type="entry name" value="RING-TYPE E3 UBIQUITIN TRANSFERASE"/>
    <property type="match status" value="1"/>
</dbReference>
<dbReference type="Gramene" id="Psat06G0327200-T1">
    <property type="protein sequence ID" value="KAI5397393.1"/>
    <property type="gene ID" value="KIW84_063272"/>
</dbReference>
<keyword evidence="1" id="KW-0472">Membrane</keyword>
<reference evidence="2 3" key="1">
    <citation type="journal article" date="2022" name="Nat. Genet.">
        <title>Improved pea reference genome and pan-genome highlight genomic features and evolutionary characteristics.</title>
        <authorList>
            <person name="Yang T."/>
            <person name="Liu R."/>
            <person name="Luo Y."/>
            <person name="Hu S."/>
            <person name="Wang D."/>
            <person name="Wang C."/>
            <person name="Pandey M.K."/>
            <person name="Ge S."/>
            <person name="Xu Q."/>
            <person name="Li N."/>
            <person name="Li G."/>
            <person name="Huang Y."/>
            <person name="Saxena R.K."/>
            <person name="Ji Y."/>
            <person name="Li M."/>
            <person name="Yan X."/>
            <person name="He Y."/>
            <person name="Liu Y."/>
            <person name="Wang X."/>
            <person name="Xiang C."/>
            <person name="Varshney R.K."/>
            <person name="Ding H."/>
            <person name="Gao S."/>
            <person name="Zong X."/>
        </authorList>
    </citation>
    <scope>NUCLEOTIDE SEQUENCE [LARGE SCALE GENOMIC DNA]</scope>
    <source>
        <strain evidence="2 3">cv. Zhongwan 6</strain>
    </source>
</reference>
<dbReference type="AlphaFoldDB" id="A0A9D4W783"/>
<name>A0A9D4W783_PEA</name>
<dbReference type="SUPFAM" id="SSF48371">
    <property type="entry name" value="ARM repeat"/>
    <property type="match status" value="1"/>
</dbReference>
<dbReference type="PANTHER" id="PTHR45958">
    <property type="entry name" value="RING-TYPE E3 UBIQUITIN TRANSFERASE"/>
    <property type="match status" value="1"/>
</dbReference>
<evidence type="ECO:0000313" key="3">
    <source>
        <dbReference type="Proteomes" id="UP001058974"/>
    </source>
</evidence>
<dbReference type="InterPro" id="IPR011989">
    <property type="entry name" value="ARM-like"/>
</dbReference>
<dbReference type="EMBL" id="JAMSHJ010000006">
    <property type="protein sequence ID" value="KAI5397393.1"/>
    <property type="molecule type" value="Genomic_DNA"/>
</dbReference>
<evidence type="ECO:0000256" key="1">
    <source>
        <dbReference type="SAM" id="Phobius"/>
    </source>
</evidence>
<evidence type="ECO:0000313" key="2">
    <source>
        <dbReference type="EMBL" id="KAI5397393.1"/>
    </source>
</evidence>
<dbReference type="Proteomes" id="UP001058974">
    <property type="component" value="Chromosome 6"/>
</dbReference>
<gene>
    <name evidence="2" type="ORF">KIW84_063272</name>
</gene>